<dbReference type="EMBL" id="HACA01014560">
    <property type="protein sequence ID" value="CDW31921.1"/>
    <property type="molecule type" value="Transcribed_RNA"/>
</dbReference>
<accession>A0A0K2U2M2</accession>
<evidence type="ECO:0000313" key="1">
    <source>
        <dbReference type="EMBL" id="CDW31921.1"/>
    </source>
</evidence>
<name>A0A0K2U2M2_LEPSM</name>
<organism evidence="1">
    <name type="scientific">Lepeophtheirus salmonis</name>
    <name type="common">Salmon louse</name>
    <name type="synonym">Caligus salmonis</name>
    <dbReference type="NCBI Taxonomy" id="72036"/>
    <lineage>
        <taxon>Eukaryota</taxon>
        <taxon>Metazoa</taxon>
        <taxon>Ecdysozoa</taxon>
        <taxon>Arthropoda</taxon>
        <taxon>Crustacea</taxon>
        <taxon>Multicrustacea</taxon>
        <taxon>Hexanauplia</taxon>
        <taxon>Copepoda</taxon>
        <taxon>Siphonostomatoida</taxon>
        <taxon>Caligidae</taxon>
        <taxon>Lepeophtheirus</taxon>
    </lineage>
</organism>
<proteinExistence type="predicted"/>
<protein>
    <submittedName>
        <fullName evidence="1">Uncharacterized protein</fullName>
    </submittedName>
</protein>
<sequence>HLFKKKKNGIYTLNNYHFNDTKYVSVIHIEIQYYTMQQQFQPPAKTEIYYCFLRR</sequence>
<dbReference type="AlphaFoldDB" id="A0A0K2U2M2"/>
<feature type="non-terminal residue" evidence="1">
    <location>
        <position position="1"/>
    </location>
</feature>
<reference evidence="1" key="1">
    <citation type="submission" date="2014-05" db="EMBL/GenBank/DDBJ databases">
        <authorList>
            <person name="Chronopoulou M."/>
        </authorList>
    </citation>
    <scope>NUCLEOTIDE SEQUENCE</scope>
    <source>
        <tissue evidence="1">Whole organism</tissue>
    </source>
</reference>